<dbReference type="SUPFAM" id="SSF48452">
    <property type="entry name" value="TPR-like"/>
    <property type="match status" value="1"/>
</dbReference>
<dbReference type="SUPFAM" id="SSF47413">
    <property type="entry name" value="lambda repressor-like DNA-binding domains"/>
    <property type="match status" value="1"/>
</dbReference>
<sequence>METGARIKYHRIKQQLELSDLAADLLLPAELKKIELGEITPSPEVLKALCEKLKIPLNPIENPIGQELIEQFKEMLLHPQERIRIREHYYFILQHPLLNIDEEVELEYSIQLIRFFVITGDLDGAGEKIQELEKFKEFMNQEQYYLFHKYCGNHNYMIKNFDEALNLYLLAEKIAPSSVLPTECGDLYYSIAISAAQLHKNEVADKYSRMALAIYEEEFVPKRIVECHINLGITQQRLKNFKASLDHLKIALKIGKKLNINNLLYISEFNCSIFYYAHRDFNSSIHHMENCLNYIPDEYIADKLAAYCLLVKCCFEKQDYIGLQKWMKTGNNLVIDNNIDLNSPTNQKFSEAYYEFRCLQNLYEENYTAFEKDALKSLIPVLETDKNFHDLAYYYGHLGNVYLKLGKFKKSAIMLSEAQEALKKFNSFH</sequence>
<dbReference type="EMBL" id="CP019640">
    <property type="protein sequence ID" value="AQQ53965.1"/>
    <property type="molecule type" value="Genomic_DNA"/>
</dbReference>
<dbReference type="GO" id="GO:0003677">
    <property type="term" value="F:DNA binding"/>
    <property type="evidence" value="ECO:0007669"/>
    <property type="project" value="InterPro"/>
</dbReference>
<dbReference type="InterPro" id="IPR011990">
    <property type="entry name" value="TPR-like_helical_dom_sf"/>
</dbReference>
<protein>
    <submittedName>
        <fullName evidence="2">Transcriptional regulator</fullName>
    </submittedName>
</protein>
<name>A0A1Q2L0I1_9BACL</name>
<reference evidence="2 3" key="1">
    <citation type="submission" date="2017-02" db="EMBL/GenBank/DDBJ databases">
        <title>The complete genomic sequence of a novel cold adapted crude oil-degrading bacterium Planococcus qaidamina Y42.</title>
        <authorList>
            <person name="Yang R."/>
        </authorList>
    </citation>
    <scope>NUCLEOTIDE SEQUENCE [LARGE SCALE GENOMIC DNA]</scope>
    <source>
        <strain evidence="2 3">Y42</strain>
    </source>
</reference>
<dbReference type="InterPro" id="IPR019734">
    <property type="entry name" value="TPR_rpt"/>
</dbReference>
<dbReference type="KEGG" id="pmar:B0X71_13250"/>
<dbReference type="Pfam" id="PF01381">
    <property type="entry name" value="HTH_3"/>
    <property type="match status" value="1"/>
</dbReference>
<keyword evidence="3" id="KW-1185">Reference proteome</keyword>
<accession>A0A1Q2L0I1</accession>
<dbReference type="SMART" id="SM00028">
    <property type="entry name" value="TPR"/>
    <property type="match status" value="3"/>
</dbReference>
<gene>
    <name evidence="2" type="ORF">B0X71_13250</name>
</gene>
<dbReference type="Proteomes" id="UP000188184">
    <property type="component" value="Chromosome"/>
</dbReference>
<dbReference type="Gene3D" id="1.10.260.40">
    <property type="entry name" value="lambda repressor-like DNA-binding domains"/>
    <property type="match status" value="1"/>
</dbReference>
<dbReference type="InterPro" id="IPR001387">
    <property type="entry name" value="Cro/C1-type_HTH"/>
</dbReference>
<dbReference type="Gene3D" id="1.25.40.10">
    <property type="entry name" value="Tetratricopeptide repeat domain"/>
    <property type="match status" value="1"/>
</dbReference>
<dbReference type="OrthoDB" id="252257at2"/>
<organism evidence="2 3">
    <name type="scientific">Planococcus lenghuensis</name>
    <dbReference type="NCBI Taxonomy" id="2213202"/>
    <lineage>
        <taxon>Bacteria</taxon>
        <taxon>Bacillati</taxon>
        <taxon>Bacillota</taxon>
        <taxon>Bacilli</taxon>
        <taxon>Bacillales</taxon>
        <taxon>Caryophanaceae</taxon>
        <taxon>Planococcus</taxon>
    </lineage>
</organism>
<proteinExistence type="predicted"/>
<evidence type="ECO:0000313" key="3">
    <source>
        <dbReference type="Proteomes" id="UP000188184"/>
    </source>
</evidence>
<evidence type="ECO:0000313" key="2">
    <source>
        <dbReference type="EMBL" id="AQQ53965.1"/>
    </source>
</evidence>
<dbReference type="InterPro" id="IPR010982">
    <property type="entry name" value="Lambda_DNA-bd_dom_sf"/>
</dbReference>
<feature type="domain" description="HTH cro/C1-type" evidence="1">
    <location>
        <begin position="7"/>
        <end position="60"/>
    </location>
</feature>
<dbReference type="AlphaFoldDB" id="A0A1Q2L0I1"/>
<dbReference type="PROSITE" id="PS50943">
    <property type="entry name" value="HTH_CROC1"/>
    <property type="match status" value="1"/>
</dbReference>
<evidence type="ECO:0000259" key="1">
    <source>
        <dbReference type="PROSITE" id="PS50943"/>
    </source>
</evidence>